<evidence type="ECO:0000313" key="2">
    <source>
        <dbReference type="Proteomes" id="UP001159428"/>
    </source>
</evidence>
<dbReference type="PANTHER" id="PTHR46704">
    <property type="entry name" value="CXC DOMAIN-CONTAINING PROTEIN-RELATED"/>
    <property type="match status" value="1"/>
</dbReference>
<sequence length="348" mass="39059">MQARYFGPRLPTINTTATMSTIHETDVKSLVAILQSHWLDPFTSVQQDLVCLSPGKVAPPKIQQDLLTAKAVGEKAYQTFHIKRLKSQPSQIKFHDTITKAKLQTFTKLNKKKWRKFLLNPTNTKAFTEFVVKEWRQDRSETKLTGKVLFVTCESDCYESTSEASNTVEELNSTREEADIRLILHAAHAARSGHKAVVVASEDTDIFLLCLAFKCFILASMHVKCGAQTRIRYVSISSVVGAVGGELCKCLIGMHAFTGCDTVSAFTGRGKITALRLDKQQKSYKEMFKQLGMEWVLSNELFQSLQEFTCFQPGTDYINELRYRSAMLPSDTRPLTGRKTAITLPLTG</sequence>
<dbReference type="AlphaFoldDB" id="A0AAU9VK32"/>
<accession>A0AAU9VK32</accession>
<evidence type="ECO:0008006" key="3">
    <source>
        <dbReference type="Google" id="ProtNLM"/>
    </source>
</evidence>
<protein>
    <recommendedName>
        <fullName evidence="3">NYN domain-containing protein</fullName>
    </recommendedName>
</protein>
<dbReference type="PANTHER" id="PTHR46704:SF9">
    <property type="entry name" value="BHLH DOMAIN-CONTAINING PROTEIN"/>
    <property type="match status" value="1"/>
</dbReference>
<proteinExistence type="predicted"/>
<evidence type="ECO:0000313" key="1">
    <source>
        <dbReference type="EMBL" id="CAH3031780.1"/>
    </source>
</evidence>
<reference evidence="1 2" key="1">
    <citation type="submission" date="2022-05" db="EMBL/GenBank/DDBJ databases">
        <authorList>
            <consortium name="Genoscope - CEA"/>
            <person name="William W."/>
        </authorList>
    </citation>
    <scope>NUCLEOTIDE SEQUENCE [LARGE SCALE GENOMIC DNA]</scope>
</reference>
<dbReference type="EMBL" id="CALNXJ010000001">
    <property type="protein sequence ID" value="CAH3031780.1"/>
    <property type="molecule type" value="Genomic_DNA"/>
</dbReference>
<dbReference type="Proteomes" id="UP001159428">
    <property type="component" value="Unassembled WGS sequence"/>
</dbReference>
<organism evidence="1 2">
    <name type="scientific">Pocillopora meandrina</name>
    <dbReference type="NCBI Taxonomy" id="46732"/>
    <lineage>
        <taxon>Eukaryota</taxon>
        <taxon>Metazoa</taxon>
        <taxon>Cnidaria</taxon>
        <taxon>Anthozoa</taxon>
        <taxon>Hexacorallia</taxon>
        <taxon>Scleractinia</taxon>
        <taxon>Astrocoeniina</taxon>
        <taxon>Pocilloporidae</taxon>
        <taxon>Pocillopora</taxon>
    </lineage>
</organism>
<gene>
    <name evidence="1" type="ORF">PMEA_00000598</name>
</gene>
<comment type="caution">
    <text evidence="1">The sequence shown here is derived from an EMBL/GenBank/DDBJ whole genome shotgun (WGS) entry which is preliminary data.</text>
</comment>
<name>A0AAU9VK32_9CNID</name>
<keyword evidence="2" id="KW-1185">Reference proteome</keyword>